<dbReference type="EMBL" id="FPIY01000001">
    <property type="protein sequence ID" value="SFW26311.1"/>
    <property type="molecule type" value="Genomic_DNA"/>
</dbReference>
<proteinExistence type="predicted"/>
<name>A0A1K1MT90_9FLAO</name>
<organism evidence="1 2">
    <name type="scientific">Cellulophaga fucicola</name>
    <dbReference type="NCBI Taxonomy" id="76595"/>
    <lineage>
        <taxon>Bacteria</taxon>
        <taxon>Pseudomonadati</taxon>
        <taxon>Bacteroidota</taxon>
        <taxon>Flavobacteriia</taxon>
        <taxon>Flavobacteriales</taxon>
        <taxon>Flavobacteriaceae</taxon>
        <taxon>Cellulophaga</taxon>
    </lineage>
</organism>
<reference evidence="2" key="1">
    <citation type="submission" date="2016-11" db="EMBL/GenBank/DDBJ databases">
        <authorList>
            <person name="Varghese N."/>
            <person name="Submissions S."/>
        </authorList>
    </citation>
    <scope>NUCLEOTIDE SEQUENCE [LARGE SCALE GENOMIC DNA]</scope>
    <source>
        <strain evidence="2">DSM 24786</strain>
    </source>
</reference>
<accession>A0A1K1MT90</accession>
<dbReference type="RefSeq" id="WP_072302531.1">
    <property type="nucleotide sequence ID" value="NZ_FPIY01000001.1"/>
</dbReference>
<dbReference type="AlphaFoldDB" id="A0A1K1MT90"/>
<evidence type="ECO:0000313" key="2">
    <source>
        <dbReference type="Proteomes" id="UP000183257"/>
    </source>
</evidence>
<keyword evidence="2" id="KW-1185">Reference proteome</keyword>
<dbReference type="Proteomes" id="UP000183257">
    <property type="component" value="Unassembled WGS sequence"/>
</dbReference>
<evidence type="ECO:0000313" key="1">
    <source>
        <dbReference type="EMBL" id="SFW26311.1"/>
    </source>
</evidence>
<sequence>MLLVSCNSNQKQLDIIEVNLTNDWAKISEKLELTEGDNSTSEYLNSYITKNIDNIKINTFSIPTIKKTATIQLPTENKVAFLFNDKEKKQLVEIETSLNYLDNNTEILDLISKKYGKGKLLSEEGTVNKIKGIENYVWENLENNQTLFLSTFSLGNIQDLQTKSSKKQYSCILYLANNNAEIIYPNGQKETIVERLINRLSS</sequence>
<dbReference type="STRING" id="76595.SAMN05660313_00884"/>
<protein>
    <submittedName>
        <fullName evidence="1">Uncharacterized protein</fullName>
    </submittedName>
</protein>
<gene>
    <name evidence="1" type="ORF">SAMN05660313_00884</name>
</gene>